<dbReference type="GO" id="GO:0046872">
    <property type="term" value="F:metal ion binding"/>
    <property type="evidence" value="ECO:0007669"/>
    <property type="project" value="UniProtKB-KW"/>
</dbReference>
<dbReference type="SUPFAM" id="SSF56784">
    <property type="entry name" value="HAD-like"/>
    <property type="match status" value="1"/>
</dbReference>
<dbReference type="Gene3D" id="3.40.50.1000">
    <property type="entry name" value="HAD superfamily/HAD-like"/>
    <property type="match status" value="1"/>
</dbReference>
<feature type="binding site" evidence="7">
    <location>
        <position position="16"/>
    </location>
    <ligand>
        <name>Mg(2+)</name>
        <dbReference type="ChEBI" id="CHEBI:18420"/>
    </ligand>
</feature>
<dbReference type="PANTHER" id="PTHR21485:SF3">
    <property type="entry name" value="N-ACYLNEURAMINATE CYTIDYLYLTRANSFERASE"/>
    <property type="match status" value="1"/>
</dbReference>
<evidence type="ECO:0000256" key="4">
    <source>
        <dbReference type="ARBA" id="ARBA00022723"/>
    </source>
</evidence>
<dbReference type="FunFam" id="3.40.50.1000:FF:000029">
    <property type="entry name" value="3-deoxy-D-manno-octulosonate 8-phosphate phosphatase KdsC"/>
    <property type="match status" value="1"/>
</dbReference>
<evidence type="ECO:0000256" key="2">
    <source>
        <dbReference type="ARBA" id="ARBA00005893"/>
    </source>
</evidence>
<feature type="binding site" evidence="7">
    <location>
        <position position="109"/>
    </location>
    <ligand>
        <name>Mg(2+)</name>
        <dbReference type="ChEBI" id="CHEBI:18420"/>
    </ligand>
</feature>
<keyword evidence="4 7" id="KW-0479">Metal-binding</keyword>
<accession>A0A1G9MZW0</accession>
<sequence>MSDRNLFQPIRAFLFDVDGVFTDGSLLALESGEQARVFNIKDGLAVVKALQAGYHIGVISGGTHEGVRRRLSGLGIQHIYLKVDDKLAVFHELVRQLGLGPQEVVYMGDDLPDYPVMSRDDVVAACPADAVEEIRQISQYVASRPGGHGAVREVIERVMKTQQTWTVP</sequence>
<proteinExistence type="inferred from homology"/>
<evidence type="ECO:0000256" key="6">
    <source>
        <dbReference type="ARBA" id="ARBA00022842"/>
    </source>
</evidence>
<dbReference type="InterPro" id="IPR050793">
    <property type="entry name" value="CMP-NeuNAc_synthase"/>
</dbReference>
<dbReference type="AlphaFoldDB" id="A0A1G9MZW0"/>
<evidence type="ECO:0000313" key="9">
    <source>
        <dbReference type="Proteomes" id="UP000198510"/>
    </source>
</evidence>
<name>A0A1G9MZW0_9BACT</name>
<reference evidence="8 9" key="1">
    <citation type="submission" date="2016-10" db="EMBL/GenBank/DDBJ databases">
        <authorList>
            <person name="de Groot N.N."/>
        </authorList>
    </citation>
    <scope>NUCLEOTIDE SEQUENCE [LARGE SCALE GENOMIC DNA]</scope>
    <source>
        <strain evidence="8 9">DSM 25186</strain>
    </source>
</reference>
<dbReference type="InterPro" id="IPR036412">
    <property type="entry name" value="HAD-like_sf"/>
</dbReference>
<dbReference type="NCBIfam" id="TIGR01670">
    <property type="entry name" value="KdsC-phosphatas"/>
    <property type="match status" value="1"/>
</dbReference>
<evidence type="ECO:0000256" key="5">
    <source>
        <dbReference type="ARBA" id="ARBA00022801"/>
    </source>
</evidence>
<dbReference type="GO" id="GO:0008781">
    <property type="term" value="F:N-acylneuraminate cytidylyltransferase activity"/>
    <property type="evidence" value="ECO:0007669"/>
    <property type="project" value="TreeGrafter"/>
</dbReference>
<feature type="binding site" evidence="7">
    <location>
        <position position="18"/>
    </location>
    <ligand>
        <name>substrate</name>
    </ligand>
</feature>
<comment type="cofactor">
    <cofactor evidence="1 7">
        <name>Mg(2+)</name>
        <dbReference type="ChEBI" id="CHEBI:18420"/>
    </cofactor>
</comment>
<evidence type="ECO:0000256" key="3">
    <source>
        <dbReference type="ARBA" id="ARBA00011881"/>
    </source>
</evidence>
<dbReference type="PANTHER" id="PTHR21485">
    <property type="entry name" value="HAD SUPERFAMILY MEMBERS CMAS AND KDSC"/>
    <property type="match status" value="1"/>
</dbReference>
<dbReference type="EMBL" id="FNFO01000008">
    <property type="protein sequence ID" value="SDL79427.1"/>
    <property type="molecule type" value="Genomic_DNA"/>
</dbReference>
<evidence type="ECO:0000256" key="1">
    <source>
        <dbReference type="ARBA" id="ARBA00001946"/>
    </source>
</evidence>
<dbReference type="GO" id="GO:0016788">
    <property type="term" value="F:hydrolase activity, acting on ester bonds"/>
    <property type="evidence" value="ECO:0007669"/>
    <property type="project" value="InterPro"/>
</dbReference>
<comment type="subunit">
    <text evidence="3">Homotetramer.</text>
</comment>
<dbReference type="RefSeq" id="WP_089684999.1">
    <property type="nucleotide sequence ID" value="NZ_FNFO01000008.1"/>
</dbReference>
<dbReference type="SFLD" id="SFLDG01138">
    <property type="entry name" value="C1.6.2:_Deoxy-d-mannose-octulo"/>
    <property type="match status" value="1"/>
</dbReference>
<dbReference type="SFLD" id="SFLDS00003">
    <property type="entry name" value="Haloacid_Dehalogenase"/>
    <property type="match status" value="1"/>
</dbReference>
<dbReference type="InterPro" id="IPR010023">
    <property type="entry name" value="KdsC_fam"/>
</dbReference>
<organism evidence="8 9">
    <name type="scientific">Catalinimonas alkaloidigena</name>
    <dbReference type="NCBI Taxonomy" id="1075417"/>
    <lineage>
        <taxon>Bacteria</taxon>
        <taxon>Pseudomonadati</taxon>
        <taxon>Bacteroidota</taxon>
        <taxon>Cytophagia</taxon>
        <taxon>Cytophagales</taxon>
        <taxon>Catalimonadaceae</taxon>
        <taxon>Catalinimonas</taxon>
    </lineage>
</organism>
<dbReference type="OrthoDB" id="9805604at2"/>
<dbReference type="Proteomes" id="UP000198510">
    <property type="component" value="Unassembled WGS sequence"/>
</dbReference>
<keyword evidence="9" id="KW-1185">Reference proteome</keyword>
<dbReference type="InterPro" id="IPR023214">
    <property type="entry name" value="HAD_sf"/>
</dbReference>
<protein>
    <submittedName>
        <fullName evidence="8">3-deoxy-D-manno-octulosonate 8-phosphate phosphatase (KDO 8-P phosphatase)</fullName>
    </submittedName>
</protein>
<gene>
    <name evidence="8" type="ORF">SAMN05421823_108129</name>
</gene>
<evidence type="ECO:0000256" key="7">
    <source>
        <dbReference type="PIRSR" id="PIRSR006118-2"/>
    </source>
</evidence>
<comment type="similarity">
    <text evidence="2">Belongs to the KdsC family.</text>
</comment>
<dbReference type="STRING" id="1075417.SAMN05421823_108129"/>
<keyword evidence="5" id="KW-0378">Hydrolase</keyword>
<evidence type="ECO:0000313" key="8">
    <source>
        <dbReference type="EMBL" id="SDL79427.1"/>
    </source>
</evidence>
<dbReference type="PIRSF" id="PIRSF006118">
    <property type="entry name" value="KDO8-P_Ptase"/>
    <property type="match status" value="1"/>
</dbReference>
<keyword evidence="6 7" id="KW-0460">Magnesium</keyword>
<dbReference type="SFLD" id="SFLDG01136">
    <property type="entry name" value="C1.6:_Phosphoserine_Phosphatas"/>
    <property type="match status" value="1"/>
</dbReference>